<dbReference type="EMBL" id="SACP01000027">
    <property type="protein sequence ID" value="RVU14743.1"/>
    <property type="molecule type" value="Genomic_DNA"/>
</dbReference>
<dbReference type="OrthoDB" id="9783240at2"/>
<dbReference type="Gene3D" id="3.40.50.2300">
    <property type="match status" value="2"/>
</dbReference>
<evidence type="ECO:0000313" key="6">
    <source>
        <dbReference type="EMBL" id="RVU14743.1"/>
    </source>
</evidence>
<dbReference type="InterPro" id="IPR051010">
    <property type="entry name" value="BCAA_transport"/>
</dbReference>
<proteinExistence type="inferred from homology"/>
<dbReference type="InterPro" id="IPR028082">
    <property type="entry name" value="Peripla_BP_I"/>
</dbReference>
<sequence length="455" mass="48863">MAVTGRGAGTVSAGVSRREALVGAGAMGGLLLAGRSAQAQGAKSPEKPQEIKVGIATYLSGPASVFGVPGRQAAEMLFDEINAAGGIAGIKVRPIFVDEGPGVDHVVGEYRRLVQSEGVHLVFAAISSADCIACAPLADELKRPTLLWDCGTQRIFEDRRYDFAFRTQANATPEILSALLYLLKVKPDFKSLAVINQDYAWGRDSWDIFRTGMNALKPGVKVAAELFPRFGATDFSTEITRVLALRPDVVLTTSWGGDLDALIRQASDRKLFERATFVMPLAESSLQRVGKALPAGHIVGARGDHWFLHPTPQDPARLKKFSDGYRSRFGSYPIYPCFHMAQAVSAMKAGIEKAVAAKGGGWPTDAEMAAAFKGLEFPSPTSSVRIREDGQGLENQIIGTTLHADAYPFPVLTDMLVFPAESVTTPVGQKSADWLKTLTPDMVAKLPQTVAYKPA</sequence>
<dbReference type="PROSITE" id="PS51318">
    <property type="entry name" value="TAT"/>
    <property type="match status" value="1"/>
</dbReference>
<dbReference type="PANTHER" id="PTHR30483:SF37">
    <property type="entry name" value="ABC TRANSPORTER SUBSTRATE-BINDING PROTEIN"/>
    <property type="match status" value="1"/>
</dbReference>
<dbReference type="PRINTS" id="PR00337">
    <property type="entry name" value="LEUILEVALBP"/>
</dbReference>
<keyword evidence="7" id="KW-1185">Reference proteome</keyword>
<dbReference type="GO" id="GO:0006865">
    <property type="term" value="P:amino acid transport"/>
    <property type="evidence" value="ECO:0007669"/>
    <property type="project" value="UniProtKB-KW"/>
</dbReference>
<evidence type="ECO:0000256" key="1">
    <source>
        <dbReference type="ARBA" id="ARBA00010062"/>
    </source>
</evidence>
<comment type="similarity">
    <text evidence="1">Belongs to the leucine-binding protein family.</text>
</comment>
<dbReference type="Proteomes" id="UP000286997">
    <property type="component" value="Unassembled WGS sequence"/>
</dbReference>
<keyword evidence="3" id="KW-0732">Signal</keyword>
<evidence type="ECO:0000259" key="5">
    <source>
        <dbReference type="Pfam" id="PF13458"/>
    </source>
</evidence>
<protein>
    <submittedName>
        <fullName evidence="6">Branched-chain amino acid ABC transporter substrate-binding protein</fullName>
    </submittedName>
</protein>
<dbReference type="Pfam" id="PF13458">
    <property type="entry name" value="Peripla_BP_6"/>
    <property type="match status" value="1"/>
</dbReference>
<evidence type="ECO:0000256" key="3">
    <source>
        <dbReference type="ARBA" id="ARBA00022729"/>
    </source>
</evidence>
<dbReference type="InterPro" id="IPR000709">
    <property type="entry name" value="Leu_Ile_Val-bd"/>
</dbReference>
<evidence type="ECO:0000256" key="4">
    <source>
        <dbReference type="ARBA" id="ARBA00022970"/>
    </source>
</evidence>
<dbReference type="PANTHER" id="PTHR30483">
    <property type="entry name" value="LEUCINE-SPECIFIC-BINDING PROTEIN"/>
    <property type="match status" value="1"/>
</dbReference>
<evidence type="ECO:0000313" key="7">
    <source>
        <dbReference type="Proteomes" id="UP000286997"/>
    </source>
</evidence>
<feature type="domain" description="Leucine-binding protein" evidence="5">
    <location>
        <begin position="50"/>
        <end position="392"/>
    </location>
</feature>
<name>A0A437NXL7_9HYPH</name>
<accession>A0A437NXL7</accession>
<dbReference type="InterPro" id="IPR006311">
    <property type="entry name" value="TAT_signal"/>
</dbReference>
<keyword evidence="2" id="KW-0813">Transport</keyword>
<organism evidence="6 7">
    <name type="scientific">Methylobacterium oryzihabitans</name>
    <dbReference type="NCBI Taxonomy" id="2499852"/>
    <lineage>
        <taxon>Bacteria</taxon>
        <taxon>Pseudomonadati</taxon>
        <taxon>Pseudomonadota</taxon>
        <taxon>Alphaproteobacteria</taxon>
        <taxon>Hyphomicrobiales</taxon>
        <taxon>Methylobacteriaceae</taxon>
        <taxon>Methylobacterium</taxon>
    </lineage>
</organism>
<dbReference type="RefSeq" id="WP_127733023.1">
    <property type="nucleotide sequence ID" value="NZ_SACP01000027.1"/>
</dbReference>
<dbReference type="AlphaFoldDB" id="A0A437NXL7"/>
<evidence type="ECO:0000256" key="2">
    <source>
        <dbReference type="ARBA" id="ARBA00022448"/>
    </source>
</evidence>
<comment type="caution">
    <text evidence="6">The sequence shown here is derived from an EMBL/GenBank/DDBJ whole genome shotgun (WGS) entry which is preliminary data.</text>
</comment>
<dbReference type="CDD" id="cd06330">
    <property type="entry name" value="PBP1_As_SBP-like"/>
    <property type="match status" value="1"/>
</dbReference>
<reference evidence="6 7" key="1">
    <citation type="submission" date="2019-01" db="EMBL/GenBank/DDBJ databases">
        <authorList>
            <person name="Chen W.-M."/>
        </authorList>
    </citation>
    <scope>NUCLEOTIDE SEQUENCE [LARGE SCALE GENOMIC DNA]</scope>
    <source>
        <strain evidence="6 7">TER-1</strain>
    </source>
</reference>
<gene>
    <name evidence="6" type="ORF">EOE48_21950</name>
</gene>
<dbReference type="InterPro" id="IPR028081">
    <property type="entry name" value="Leu-bd"/>
</dbReference>
<keyword evidence="4" id="KW-0029">Amino-acid transport</keyword>
<dbReference type="SUPFAM" id="SSF53822">
    <property type="entry name" value="Periplasmic binding protein-like I"/>
    <property type="match status" value="1"/>
</dbReference>